<reference evidence="1 2" key="1">
    <citation type="journal article" date="2013" name="PLoS ONE">
        <title>Assembly-driven community genomics of a hypersaline microbial ecosystem.</title>
        <authorList>
            <person name="Podell S."/>
            <person name="Ugalde J.A."/>
            <person name="Narasingarao P."/>
            <person name="Banfield J.F."/>
            <person name="Heidelberg K.B."/>
            <person name="Allen E.E."/>
        </authorList>
    </citation>
    <scope>NUCLEOTIDE SEQUENCE [LARGE SCALE GENOMIC DNA]</scope>
    <source>
        <strain evidence="2">J07HQW1</strain>
    </source>
</reference>
<gene>
    <name evidence="1" type="ORF">J07HQW1_02679</name>
</gene>
<accession>U1MRB3</accession>
<protein>
    <submittedName>
        <fullName evidence="1">Uncharacterized protein</fullName>
    </submittedName>
</protein>
<dbReference type="HOGENOM" id="CLU_2406306_0_0_2"/>
<dbReference type="Proteomes" id="UP000030649">
    <property type="component" value="Unassembled WGS sequence"/>
</dbReference>
<name>U1MRB3_9EURY</name>
<sequence>MNPAMSQGGQSVSELTKTLGLRFVEPNVRKHQKLRETRDVYQQALQTAFAVGCDHTISSQDLVFEHDLSGDYLQKVRLTALHRRCRAARRVP</sequence>
<organism evidence="1 2">
    <name type="scientific">Haloquadratum walsbyi J07HQW1</name>
    <dbReference type="NCBI Taxonomy" id="1238424"/>
    <lineage>
        <taxon>Archaea</taxon>
        <taxon>Methanobacteriati</taxon>
        <taxon>Methanobacteriota</taxon>
        <taxon>Stenosarchaea group</taxon>
        <taxon>Halobacteria</taxon>
        <taxon>Halobacteriales</taxon>
        <taxon>Haloferacaceae</taxon>
        <taxon>Haloquadratum</taxon>
    </lineage>
</organism>
<evidence type="ECO:0000313" key="1">
    <source>
        <dbReference type="EMBL" id="ERG92634.1"/>
    </source>
</evidence>
<dbReference type="AlphaFoldDB" id="U1MRB3"/>
<dbReference type="EMBL" id="KE356560">
    <property type="protein sequence ID" value="ERG92634.1"/>
    <property type="molecule type" value="Genomic_DNA"/>
</dbReference>
<proteinExistence type="predicted"/>
<evidence type="ECO:0000313" key="2">
    <source>
        <dbReference type="Proteomes" id="UP000030649"/>
    </source>
</evidence>